<dbReference type="Proteomes" id="UP000799757">
    <property type="component" value="Unassembled WGS sequence"/>
</dbReference>
<reference evidence="1" key="1">
    <citation type="journal article" date="2020" name="Stud. Mycol.">
        <title>101 Dothideomycetes genomes: a test case for predicting lifestyles and emergence of pathogens.</title>
        <authorList>
            <person name="Haridas S."/>
            <person name="Albert R."/>
            <person name="Binder M."/>
            <person name="Bloem J."/>
            <person name="Labutti K."/>
            <person name="Salamov A."/>
            <person name="Andreopoulos B."/>
            <person name="Baker S."/>
            <person name="Barry K."/>
            <person name="Bills G."/>
            <person name="Bluhm B."/>
            <person name="Cannon C."/>
            <person name="Castanera R."/>
            <person name="Culley D."/>
            <person name="Daum C."/>
            <person name="Ezra D."/>
            <person name="Gonzalez J."/>
            <person name="Henrissat B."/>
            <person name="Kuo A."/>
            <person name="Liang C."/>
            <person name="Lipzen A."/>
            <person name="Lutzoni F."/>
            <person name="Magnuson J."/>
            <person name="Mondo S."/>
            <person name="Nolan M."/>
            <person name="Ohm R."/>
            <person name="Pangilinan J."/>
            <person name="Park H.-J."/>
            <person name="Ramirez L."/>
            <person name="Alfaro M."/>
            <person name="Sun H."/>
            <person name="Tritt A."/>
            <person name="Yoshinaga Y."/>
            <person name="Zwiers L.-H."/>
            <person name="Turgeon B."/>
            <person name="Goodwin S."/>
            <person name="Spatafora J."/>
            <person name="Crous P."/>
            <person name="Grigoriev I."/>
        </authorList>
    </citation>
    <scope>NUCLEOTIDE SEQUENCE</scope>
    <source>
        <strain evidence="1">CBS 109.77</strain>
    </source>
</reference>
<gene>
    <name evidence="1" type="ORF">K505DRAFT_416268</name>
</gene>
<dbReference type="EMBL" id="MU001851">
    <property type="protein sequence ID" value="KAF2795684.1"/>
    <property type="molecule type" value="Genomic_DNA"/>
</dbReference>
<evidence type="ECO:0000313" key="1">
    <source>
        <dbReference type="EMBL" id="KAF2795684.1"/>
    </source>
</evidence>
<dbReference type="AlphaFoldDB" id="A0A6A6XHN0"/>
<proteinExistence type="predicted"/>
<protein>
    <submittedName>
        <fullName evidence="1">Uncharacterized protein</fullName>
    </submittedName>
</protein>
<name>A0A6A6XHN0_9PLEO</name>
<sequence length="155" mass="16996">MVFPATRFIENARRSRFSSRCDRVHTALTVHRTNISEAFVPRIRELAVKLAVVEMPSPRHPNQDALCFAQRRGGYEFQAPPHASPAARQQTARPPETGYYAVTLLSPTVTPDKSTCGCGGGARHMPAGTVVYALERGFDSQRDHVSNSSSTPAQC</sequence>
<organism evidence="1 2">
    <name type="scientific">Melanomma pulvis-pyrius CBS 109.77</name>
    <dbReference type="NCBI Taxonomy" id="1314802"/>
    <lineage>
        <taxon>Eukaryota</taxon>
        <taxon>Fungi</taxon>
        <taxon>Dikarya</taxon>
        <taxon>Ascomycota</taxon>
        <taxon>Pezizomycotina</taxon>
        <taxon>Dothideomycetes</taxon>
        <taxon>Pleosporomycetidae</taxon>
        <taxon>Pleosporales</taxon>
        <taxon>Melanommataceae</taxon>
        <taxon>Melanomma</taxon>
    </lineage>
</organism>
<accession>A0A6A6XHN0</accession>
<keyword evidence="2" id="KW-1185">Reference proteome</keyword>
<evidence type="ECO:0000313" key="2">
    <source>
        <dbReference type="Proteomes" id="UP000799757"/>
    </source>
</evidence>